<evidence type="ECO:0000256" key="2">
    <source>
        <dbReference type="ARBA" id="ARBA00023015"/>
    </source>
</evidence>
<dbReference type="SMART" id="SM00739">
    <property type="entry name" value="KOW"/>
    <property type="match status" value="1"/>
</dbReference>
<reference evidence="5 9" key="2">
    <citation type="journal article" date="2011" name="Nucleic Acids Res.">
        <title>Insights into the evolution of Archaea and eukaryotic protein modifier systems revealed by the genome of a novel archaeal group.</title>
        <authorList>
            <person name="Nunoura T."/>
            <person name="Takaki Y."/>
            <person name="Kakuta J."/>
            <person name="Nishi S."/>
            <person name="Sugahara J."/>
            <person name="Kazama H."/>
            <person name="Chee G."/>
            <person name="Hattori M."/>
            <person name="Kanai A."/>
            <person name="Atomi H."/>
            <person name="Takai K."/>
            <person name="Takami H."/>
        </authorList>
    </citation>
    <scope>NUCLEOTIDE SEQUENCE [LARGE SCALE GENOMIC DNA]</scope>
</reference>
<evidence type="ECO:0000313" key="5">
    <source>
        <dbReference type="EMBL" id="BAJ47162.1"/>
    </source>
</evidence>
<keyword evidence="2" id="KW-0804">Transcription</keyword>
<gene>
    <name evidence="8" type="ORF">CSUB_C0154</name>
    <name evidence="6" type="ORF">HGMM_F32H09C36</name>
    <name evidence="5" type="ORF">HGMM_F42C08C15</name>
    <name evidence="7" type="ORF">HGMM_F43G04C15</name>
</gene>
<dbReference type="Pfam" id="PF03439">
    <property type="entry name" value="Spt5-NGN"/>
    <property type="match status" value="1"/>
</dbReference>
<protein>
    <recommendedName>
        <fullName evidence="3">Transcription elongation factor Spt5</fullName>
    </recommendedName>
</protein>
<reference evidence="5 9" key="1">
    <citation type="journal article" date="2005" name="Environ. Microbiol.">
        <title>Genetic and functional properties of uncultivated thermophilic crenarchaeotes from a subsurface gold mine as revealed by analysis of genome fragments.</title>
        <authorList>
            <person name="Nunoura T."/>
            <person name="Hirayama H."/>
            <person name="Takami H."/>
            <person name="Oida H."/>
            <person name="Nishi S."/>
            <person name="Shimamura S."/>
            <person name="Suzuki Y."/>
            <person name="Inagaki F."/>
            <person name="Takai K."/>
            <person name="Nealson K.H."/>
            <person name="Horikoshi K."/>
        </authorList>
    </citation>
    <scope>NUCLEOTIDE SEQUENCE [LARGE SCALE GENOMIC DNA]</scope>
</reference>
<dbReference type="Gene3D" id="2.30.30.30">
    <property type="match status" value="1"/>
</dbReference>
<dbReference type="GO" id="GO:0006354">
    <property type="term" value="P:DNA-templated transcription elongation"/>
    <property type="evidence" value="ECO:0007669"/>
    <property type="project" value="InterPro"/>
</dbReference>
<evidence type="ECO:0000313" key="6">
    <source>
        <dbReference type="EMBL" id="BAJ49097.1"/>
    </source>
</evidence>
<feature type="domain" description="KOW" evidence="4">
    <location>
        <begin position="245"/>
        <end position="272"/>
    </location>
</feature>
<dbReference type="STRING" id="311458.CSUB_C0154"/>
<evidence type="ECO:0000313" key="7">
    <source>
        <dbReference type="EMBL" id="BAJ49114.1"/>
    </source>
</evidence>
<sequence>MDRLSTAGMRYFAVKTTVGQERTVANVLEARFHGIFLDFVGESVGTVAISDKTHAAVIFVSPKTTTLEKVAVYISKAGEPTEPLRAQLLEYSDETGFGSEPLGEGSYDPLLLKTEGWAEIVFRSPVKLKRGASYALKIFKTVEEPGGYNLFLGEGEKEELRFKVLEQEEWRDDARLPLFKLIEKPAIASIFILPALKGYVFVEATSKEVIADALQNVRHVKARPPMPVKLETIASHLVEKPLIEVLAAGQMVEIVSGPLKGIVGKVIRVEKSRREVTLELKEAAFQLPISVSIDAVRPLDKT</sequence>
<dbReference type="Gene3D" id="3.30.70.940">
    <property type="entry name" value="NusG, N-terminal domain"/>
    <property type="match status" value="1"/>
</dbReference>
<dbReference type="AlphaFoldDB" id="E6N4E3"/>
<name>E6N4E3_CALS0</name>
<organism evidence="5 9">
    <name type="scientific">Caldiarchaeum subterraneum</name>
    <dbReference type="NCBI Taxonomy" id="311458"/>
    <lineage>
        <taxon>Archaea</taxon>
        <taxon>Nitrososphaerota</taxon>
        <taxon>Candidatus Caldarchaeales</taxon>
        <taxon>Candidatus Caldarchaeaceae</taxon>
        <taxon>Candidatus Caldarchaeum</taxon>
    </lineage>
</organism>
<accession>E6N4E3</accession>
<dbReference type="InterPro" id="IPR008991">
    <property type="entry name" value="Translation_prot_SH3-like_sf"/>
</dbReference>
<dbReference type="InterPro" id="IPR036735">
    <property type="entry name" value="NGN_dom_sf"/>
</dbReference>
<dbReference type="EMBL" id="AP011882">
    <property type="protein sequence ID" value="BAJ49097.1"/>
    <property type="molecule type" value="Genomic_DNA"/>
</dbReference>
<dbReference type="InterPro" id="IPR005824">
    <property type="entry name" value="KOW"/>
</dbReference>
<dbReference type="EMBL" id="BA000048">
    <property type="protein sequence ID" value="BAJ50017.1"/>
    <property type="molecule type" value="Genomic_DNA"/>
</dbReference>
<dbReference type="EMBL" id="AP011829">
    <property type="protein sequence ID" value="BAJ47162.1"/>
    <property type="molecule type" value="Genomic_DNA"/>
</dbReference>
<dbReference type="Proteomes" id="UP000008120">
    <property type="component" value="Chromosome"/>
</dbReference>
<evidence type="ECO:0000256" key="1">
    <source>
        <dbReference type="ARBA" id="ARBA00006956"/>
    </source>
</evidence>
<evidence type="ECO:0000313" key="9">
    <source>
        <dbReference type="Proteomes" id="UP000008120"/>
    </source>
</evidence>
<dbReference type="EMBL" id="AP011883">
    <property type="protein sequence ID" value="BAJ49114.1"/>
    <property type="molecule type" value="Genomic_DNA"/>
</dbReference>
<dbReference type="InterPro" id="IPR014722">
    <property type="entry name" value="Rib_uL2_dom2"/>
</dbReference>
<keyword evidence="2" id="KW-0805">Transcription regulation</keyword>
<dbReference type="NCBIfam" id="TIGR00405">
    <property type="entry name" value="KOW_elon_Spt5"/>
    <property type="match status" value="1"/>
</dbReference>
<proteinExistence type="inferred from homology"/>
<evidence type="ECO:0000313" key="8">
    <source>
        <dbReference type="EMBL" id="BAJ50017.1"/>
    </source>
</evidence>
<dbReference type="Pfam" id="PF00467">
    <property type="entry name" value="KOW"/>
    <property type="match status" value="1"/>
</dbReference>
<dbReference type="SUPFAM" id="SSF50104">
    <property type="entry name" value="Translation proteins SH3-like domain"/>
    <property type="match status" value="1"/>
</dbReference>
<dbReference type="GO" id="GO:0003746">
    <property type="term" value="F:translation elongation factor activity"/>
    <property type="evidence" value="ECO:0007669"/>
    <property type="project" value="InterPro"/>
</dbReference>
<comment type="similarity">
    <text evidence="1">Belongs to the SPT5 family.</text>
</comment>
<dbReference type="CDD" id="cd06091">
    <property type="entry name" value="KOW_NusG"/>
    <property type="match status" value="1"/>
</dbReference>
<dbReference type="InterPro" id="IPR011590">
    <property type="entry name" value="Spt5_arc"/>
</dbReference>
<evidence type="ECO:0000256" key="3">
    <source>
        <dbReference type="NCBIfam" id="TIGR00405"/>
    </source>
</evidence>
<dbReference type="KEGG" id="csu:CSUB_C0154"/>
<dbReference type="BioCyc" id="CCAL311458:G131R-155-MONOMER"/>
<dbReference type="InterPro" id="IPR005100">
    <property type="entry name" value="NGN-domain"/>
</dbReference>
<evidence type="ECO:0000259" key="4">
    <source>
        <dbReference type="SMART" id="SM00739"/>
    </source>
</evidence>